<dbReference type="InterPro" id="IPR018389">
    <property type="entry name" value="DctP_fam"/>
</dbReference>
<dbReference type="CDD" id="cd13603">
    <property type="entry name" value="PBP2_TRAP_Siap_TeaA_like"/>
    <property type="match status" value="1"/>
</dbReference>
<keyword evidence="1" id="KW-0732">Signal</keyword>
<dbReference type="Gene3D" id="3.40.190.170">
    <property type="entry name" value="Bacterial extracellular solute-binding protein, family 7"/>
    <property type="match status" value="1"/>
</dbReference>
<dbReference type="NCBIfam" id="TIGR00787">
    <property type="entry name" value="dctP"/>
    <property type="match status" value="1"/>
</dbReference>
<evidence type="ECO:0008006" key="4">
    <source>
        <dbReference type="Google" id="ProtNLM"/>
    </source>
</evidence>
<protein>
    <recommendedName>
        <fullName evidence="4">C4-dicarboxylate ABC transporter substrate-binding protein</fullName>
    </recommendedName>
</protein>
<accession>A0A2I6S7D5</accession>
<dbReference type="InterPro" id="IPR038404">
    <property type="entry name" value="TRAP_DctP_sf"/>
</dbReference>
<dbReference type="InterPro" id="IPR004682">
    <property type="entry name" value="TRAP_DctP"/>
</dbReference>
<evidence type="ECO:0000313" key="2">
    <source>
        <dbReference type="EMBL" id="AUN95176.1"/>
    </source>
</evidence>
<organism evidence="2 3">
    <name type="scientific">Pseudazoarcus pumilus</name>
    <dbReference type="NCBI Taxonomy" id="2067960"/>
    <lineage>
        <taxon>Bacteria</taxon>
        <taxon>Pseudomonadati</taxon>
        <taxon>Pseudomonadota</taxon>
        <taxon>Betaproteobacteria</taxon>
        <taxon>Rhodocyclales</taxon>
        <taxon>Zoogloeaceae</taxon>
        <taxon>Pseudazoarcus</taxon>
    </lineage>
</organism>
<dbReference type="PANTHER" id="PTHR33376:SF2">
    <property type="entry name" value="DICARBOXYLATE-BINDING PERIPLASMIC PROTEIN"/>
    <property type="match status" value="1"/>
</dbReference>
<dbReference type="KEGG" id="atw:C0099_09680"/>
<dbReference type="PANTHER" id="PTHR33376">
    <property type="match status" value="1"/>
</dbReference>
<dbReference type="AlphaFoldDB" id="A0A2I6S7D5"/>
<name>A0A2I6S7D5_9RHOO</name>
<gene>
    <name evidence="2" type="ORF">C0099_09680</name>
</gene>
<dbReference type="RefSeq" id="WP_102247242.1">
    <property type="nucleotide sequence ID" value="NZ_CP025682.1"/>
</dbReference>
<keyword evidence="3" id="KW-1185">Reference proteome</keyword>
<dbReference type="EMBL" id="CP025682">
    <property type="protein sequence ID" value="AUN95176.1"/>
    <property type="molecule type" value="Genomic_DNA"/>
</dbReference>
<dbReference type="GO" id="GO:0030288">
    <property type="term" value="C:outer membrane-bounded periplasmic space"/>
    <property type="evidence" value="ECO:0007669"/>
    <property type="project" value="InterPro"/>
</dbReference>
<dbReference type="PIRSF" id="PIRSF006470">
    <property type="entry name" value="DctB"/>
    <property type="match status" value="1"/>
</dbReference>
<dbReference type="NCBIfam" id="NF037995">
    <property type="entry name" value="TRAP_S1"/>
    <property type="match status" value="1"/>
</dbReference>
<dbReference type="GO" id="GO:0030246">
    <property type="term" value="F:carbohydrate binding"/>
    <property type="evidence" value="ECO:0007669"/>
    <property type="project" value="TreeGrafter"/>
</dbReference>
<sequence length="327" mass="36260">MTIHTKIKTGIFGAVALWAFTFVPVAAAQTLTFGHVLEQDHPYHLMAERFAEELGKRAPEIKVEIFPAGQLGDERTLIEGLQTGSVDITTVTSALTANFVPGFRAMSLPFLFRDVDHLFAVMDSEVGDELAAQMEKQGLIKLGYGYGGARDLYTNQPVRNLEELRGMKVRTMENPAIIATWEQLGAVPTPISWNDVFVSLQQRLVDGGEGTGVSYKSMSFNTVAPHYTRINYIFSWHNFMMARSSFDALTPAQQEAVKEAGDAAVRYERSLFLERENALFDELAKMGVTIHEPADAAQWAARAESVLDSQADRVGGKEWIARIRAVK</sequence>
<evidence type="ECO:0000313" key="3">
    <source>
        <dbReference type="Proteomes" id="UP000242205"/>
    </source>
</evidence>
<reference evidence="2 3" key="1">
    <citation type="submission" date="2018-01" db="EMBL/GenBank/DDBJ databases">
        <authorList>
            <person name="Fu G.-Y."/>
        </authorList>
    </citation>
    <scope>NUCLEOTIDE SEQUENCE [LARGE SCALE GENOMIC DNA]</scope>
    <source>
        <strain evidence="2 3">SY39</strain>
    </source>
</reference>
<dbReference type="OrthoDB" id="9794826at2"/>
<dbReference type="GO" id="GO:0055085">
    <property type="term" value="P:transmembrane transport"/>
    <property type="evidence" value="ECO:0007669"/>
    <property type="project" value="InterPro"/>
</dbReference>
<dbReference type="Pfam" id="PF03480">
    <property type="entry name" value="DctP"/>
    <property type="match status" value="1"/>
</dbReference>
<dbReference type="Proteomes" id="UP000242205">
    <property type="component" value="Chromosome"/>
</dbReference>
<evidence type="ECO:0000256" key="1">
    <source>
        <dbReference type="ARBA" id="ARBA00022729"/>
    </source>
</evidence>
<proteinExistence type="predicted"/>